<comment type="function">
    <text evidence="6">Specifically methylates the adenine in position 37 of tRNA(1)(Val) (anticodon cmo5UAC).</text>
</comment>
<dbReference type="Proteomes" id="UP000193431">
    <property type="component" value="Chromosome"/>
</dbReference>
<name>A0A1W6MMG0_9FLAO</name>
<evidence type="ECO:0000256" key="1">
    <source>
        <dbReference type="ARBA" id="ARBA00022490"/>
    </source>
</evidence>
<reference evidence="8 9" key="1">
    <citation type="submission" date="2016-11" db="EMBL/GenBank/DDBJ databases">
        <title>Trade-off between light-utilization and light-protection in marine flavobacteria.</title>
        <authorList>
            <person name="Kumagai Y."/>
        </authorList>
    </citation>
    <scope>NUCLEOTIDE SEQUENCE [LARGE SCALE GENOMIC DNA]</scope>
    <source>
        <strain evidence="8 9">JCM 13191</strain>
    </source>
</reference>
<dbReference type="STRING" id="331648.BST97_12675"/>
<dbReference type="Gene3D" id="3.40.50.150">
    <property type="entry name" value="Vaccinia Virus protein VP39"/>
    <property type="match status" value="1"/>
</dbReference>
<dbReference type="PROSITE" id="PS00092">
    <property type="entry name" value="N6_MTASE"/>
    <property type="match status" value="1"/>
</dbReference>
<evidence type="ECO:0000256" key="4">
    <source>
        <dbReference type="ARBA" id="ARBA00022691"/>
    </source>
</evidence>
<dbReference type="GO" id="GO:0005737">
    <property type="term" value="C:cytoplasm"/>
    <property type="evidence" value="ECO:0007669"/>
    <property type="project" value="UniProtKB-SubCell"/>
</dbReference>
<dbReference type="RefSeq" id="WP_085767582.1">
    <property type="nucleotide sequence ID" value="NZ_CP019344.1"/>
</dbReference>
<keyword evidence="3 6" id="KW-0808">Transferase</keyword>
<dbReference type="InterPro" id="IPR050210">
    <property type="entry name" value="tRNA_Adenine-N(6)_MTase"/>
</dbReference>
<dbReference type="AlphaFoldDB" id="A0A1W6MMG0"/>
<sequence length="251" mass="29375">MSVFQFKQFDLEQSRSAQKLGTDAVLLGAWCCKNQTPYSILDVGSGTGVIALMLAQRFSRAEIEGIELDDNAYEEATANFENSPWNDRLFCYHASFQEFYSQDEEDLDKYDLIVSNPPFFDHKSLSEEVRNNRSVARFDETLPFEELIYGVYKLLHREGTFACIIPSDREKELKEIANHFTLEASRITYIKGTEDSKVKRCLMEFRFRDPDSYRDENTTSPTEFNTLILEEKRHQYTPEAYELFKDFYLKL</sequence>
<evidence type="ECO:0000256" key="6">
    <source>
        <dbReference type="HAMAP-Rule" id="MF_01872"/>
    </source>
</evidence>
<evidence type="ECO:0000256" key="3">
    <source>
        <dbReference type="ARBA" id="ARBA00022679"/>
    </source>
</evidence>
<dbReference type="InterPro" id="IPR002052">
    <property type="entry name" value="DNA_methylase_N6_adenine_CS"/>
</dbReference>
<dbReference type="Pfam" id="PF05175">
    <property type="entry name" value="MTS"/>
    <property type="match status" value="1"/>
</dbReference>
<gene>
    <name evidence="8" type="ORF">BST97_12675</name>
</gene>
<dbReference type="InterPro" id="IPR022882">
    <property type="entry name" value="tRNA_adenine-N6_MeTrfase"/>
</dbReference>
<dbReference type="SUPFAM" id="SSF53335">
    <property type="entry name" value="S-adenosyl-L-methionine-dependent methyltransferases"/>
    <property type="match status" value="1"/>
</dbReference>
<comment type="subcellular location">
    <subcellularLocation>
        <location evidence="6">Cytoplasm</location>
    </subcellularLocation>
</comment>
<dbReference type="PANTHER" id="PTHR47739">
    <property type="entry name" value="TRNA1(VAL) (ADENINE(37)-N6)-METHYLTRANSFERASE"/>
    <property type="match status" value="1"/>
</dbReference>
<organism evidence="8 9">
    <name type="scientific">Nonlabens spongiae</name>
    <dbReference type="NCBI Taxonomy" id="331648"/>
    <lineage>
        <taxon>Bacteria</taxon>
        <taxon>Pseudomonadati</taxon>
        <taxon>Bacteroidota</taxon>
        <taxon>Flavobacteriia</taxon>
        <taxon>Flavobacteriales</taxon>
        <taxon>Flavobacteriaceae</taxon>
        <taxon>Nonlabens</taxon>
    </lineage>
</organism>
<dbReference type="CDD" id="cd02440">
    <property type="entry name" value="AdoMet_MTases"/>
    <property type="match status" value="1"/>
</dbReference>
<dbReference type="EC" id="2.1.1.223" evidence="6"/>
<comment type="catalytic activity">
    <reaction evidence="6">
        <text>adenosine(37) in tRNA1(Val) + S-adenosyl-L-methionine = N(6)-methyladenosine(37) in tRNA1(Val) + S-adenosyl-L-homocysteine + H(+)</text>
        <dbReference type="Rhea" id="RHEA:43160"/>
        <dbReference type="Rhea" id="RHEA-COMP:10369"/>
        <dbReference type="Rhea" id="RHEA-COMP:10370"/>
        <dbReference type="ChEBI" id="CHEBI:15378"/>
        <dbReference type="ChEBI" id="CHEBI:57856"/>
        <dbReference type="ChEBI" id="CHEBI:59789"/>
        <dbReference type="ChEBI" id="CHEBI:74411"/>
        <dbReference type="ChEBI" id="CHEBI:74449"/>
        <dbReference type="EC" id="2.1.1.223"/>
    </reaction>
</comment>
<dbReference type="GO" id="GO:0003676">
    <property type="term" value="F:nucleic acid binding"/>
    <property type="evidence" value="ECO:0007669"/>
    <property type="project" value="InterPro"/>
</dbReference>
<evidence type="ECO:0000256" key="2">
    <source>
        <dbReference type="ARBA" id="ARBA00022603"/>
    </source>
</evidence>
<keyword evidence="9" id="KW-1185">Reference proteome</keyword>
<keyword evidence="5 6" id="KW-0819">tRNA processing</keyword>
<dbReference type="InterPro" id="IPR029063">
    <property type="entry name" value="SAM-dependent_MTases_sf"/>
</dbReference>
<dbReference type="EMBL" id="CP019344">
    <property type="protein sequence ID" value="ARN78778.1"/>
    <property type="molecule type" value="Genomic_DNA"/>
</dbReference>
<evidence type="ECO:0000313" key="9">
    <source>
        <dbReference type="Proteomes" id="UP000193431"/>
    </source>
</evidence>
<evidence type="ECO:0000313" key="8">
    <source>
        <dbReference type="EMBL" id="ARN78778.1"/>
    </source>
</evidence>
<dbReference type="OrthoDB" id="5383291at2"/>
<dbReference type="PANTHER" id="PTHR47739:SF1">
    <property type="entry name" value="TRNA1(VAL) (ADENINE(37)-N6)-METHYLTRANSFERASE"/>
    <property type="match status" value="1"/>
</dbReference>
<keyword evidence="4 6" id="KW-0949">S-adenosyl-L-methionine</keyword>
<protein>
    <recommendedName>
        <fullName evidence="6">tRNA1(Val) (adenine(37)-N6)-methyltransferase</fullName>
        <ecNumber evidence="6">2.1.1.223</ecNumber>
    </recommendedName>
    <alternativeName>
        <fullName evidence="6">tRNA m6A37 methyltransferase</fullName>
    </alternativeName>
</protein>
<dbReference type="GO" id="GO:0016430">
    <property type="term" value="F:tRNA (adenine-N6)-methyltransferase activity"/>
    <property type="evidence" value="ECO:0007669"/>
    <property type="project" value="UniProtKB-UniRule"/>
</dbReference>
<accession>A0A1W6MMG0</accession>
<evidence type="ECO:0000259" key="7">
    <source>
        <dbReference type="Pfam" id="PF05175"/>
    </source>
</evidence>
<keyword evidence="2 6" id="KW-0489">Methyltransferase</keyword>
<dbReference type="HAMAP" id="MF_01872">
    <property type="entry name" value="tRNA_methyltr_YfiC"/>
    <property type="match status" value="1"/>
</dbReference>
<feature type="domain" description="Methyltransferase small" evidence="7">
    <location>
        <begin position="36"/>
        <end position="129"/>
    </location>
</feature>
<proteinExistence type="inferred from homology"/>
<evidence type="ECO:0000256" key="5">
    <source>
        <dbReference type="ARBA" id="ARBA00022694"/>
    </source>
</evidence>
<dbReference type="GO" id="GO:0008033">
    <property type="term" value="P:tRNA processing"/>
    <property type="evidence" value="ECO:0007669"/>
    <property type="project" value="UniProtKB-UniRule"/>
</dbReference>
<dbReference type="InterPro" id="IPR007848">
    <property type="entry name" value="Small_mtfrase_dom"/>
</dbReference>
<keyword evidence="1 6" id="KW-0963">Cytoplasm</keyword>
<dbReference type="GO" id="GO:0032259">
    <property type="term" value="P:methylation"/>
    <property type="evidence" value="ECO:0007669"/>
    <property type="project" value="UniProtKB-KW"/>
</dbReference>
<comment type="similarity">
    <text evidence="6">Belongs to the methyltransferase superfamily. tRNA (adenine-N(6)-)-methyltransferase family.</text>
</comment>